<reference evidence="3" key="1">
    <citation type="submission" date="2023-03" db="EMBL/GenBank/DDBJ databases">
        <title>Massive genome expansion in bonnet fungi (Mycena s.s.) driven by repeated elements and novel gene families across ecological guilds.</title>
        <authorList>
            <consortium name="Lawrence Berkeley National Laboratory"/>
            <person name="Harder C.B."/>
            <person name="Miyauchi S."/>
            <person name="Viragh M."/>
            <person name="Kuo A."/>
            <person name="Thoen E."/>
            <person name="Andreopoulos B."/>
            <person name="Lu D."/>
            <person name="Skrede I."/>
            <person name="Drula E."/>
            <person name="Henrissat B."/>
            <person name="Morin E."/>
            <person name="Kohler A."/>
            <person name="Barry K."/>
            <person name="LaButti K."/>
            <person name="Morin E."/>
            <person name="Salamov A."/>
            <person name="Lipzen A."/>
            <person name="Mereny Z."/>
            <person name="Hegedus B."/>
            <person name="Baldrian P."/>
            <person name="Stursova M."/>
            <person name="Weitz H."/>
            <person name="Taylor A."/>
            <person name="Grigoriev I.V."/>
            <person name="Nagy L.G."/>
            <person name="Martin F."/>
            <person name="Kauserud H."/>
        </authorList>
    </citation>
    <scope>NUCLEOTIDE SEQUENCE</scope>
    <source>
        <strain evidence="3">9284</strain>
    </source>
</reference>
<feature type="compositionally biased region" description="Low complexity" evidence="1">
    <location>
        <begin position="338"/>
        <end position="354"/>
    </location>
</feature>
<evidence type="ECO:0000313" key="4">
    <source>
        <dbReference type="Proteomes" id="UP001221142"/>
    </source>
</evidence>
<comment type="caution">
    <text evidence="3">The sequence shown here is derived from an EMBL/GenBank/DDBJ whole genome shotgun (WGS) entry which is preliminary data.</text>
</comment>
<evidence type="ECO:0000256" key="2">
    <source>
        <dbReference type="SAM" id="Phobius"/>
    </source>
</evidence>
<protein>
    <submittedName>
        <fullName evidence="3">Uncharacterized protein</fullName>
    </submittedName>
</protein>
<proteinExistence type="predicted"/>
<feature type="region of interest" description="Disordered" evidence="1">
    <location>
        <begin position="73"/>
        <end position="101"/>
    </location>
</feature>
<gene>
    <name evidence="3" type="ORF">FB45DRAFT_1007969</name>
</gene>
<feature type="region of interest" description="Disordered" evidence="1">
    <location>
        <begin position="336"/>
        <end position="375"/>
    </location>
</feature>
<evidence type="ECO:0000256" key="1">
    <source>
        <dbReference type="SAM" id="MobiDB-lite"/>
    </source>
</evidence>
<keyword evidence="4" id="KW-1185">Reference proteome</keyword>
<feature type="region of interest" description="Disordered" evidence="1">
    <location>
        <begin position="637"/>
        <end position="663"/>
    </location>
</feature>
<feature type="compositionally biased region" description="Low complexity" evidence="1">
    <location>
        <begin position="82"/>
        <end position="92"/>
    </location>
</feature>
<feature type="transmembrane region" description="Helical" evidence="2">
    <location>
        <begin position="45"/>
        <end position="62"/>
    </location>
</feature>
<accession>A0AAD7BC56</accession>
<dbReference type="AlphaFoldDB" id="A0AAD7BC56"/>
<keyword evidence="2" id="KW-0812">Transmembrane</keyword>
<keyword evidence="2" id="KW-0472">Membrane</keyword>
<sequence length="686" mass="74415">MSCAFAVFHFLAITTFFTLALSGAHYAFSAALDALWAVRTAYRVIAFFLTSAVALLMMMYHFEKRPVEDDISLHGGYDSDESSSTSGSDSDVSPPPSPSSMSYRYPLSSLYDPYYRPAYTRTEEQILRVRWATHLPTIPKWIMESQHRKKPYVYEPSAAERHAREQGRLRREELVAKRQRPPGIIFDFPFEPMPQGKPWRYVEEEMTPSPPAPPPAYVDSQPETALPVDTPAPLVEWSTLAPAPLDAVSFSPPEGNEPSVIAQTSISVSDNVLHPTLTSSSSSTPGTYTDWSRYGGLSTGVAECSTLSPEAPVHAVSSPSLPDGLAEKLKSVPHLRVSESATPRTPTSSSSSKPANRTDWSRYGELSTGVDPSYMRPNVPDSIPLKTAVASVPDSNALHLLADAAASVPTILLDVDVEMPDAFEAPASAVLAAAAPPPAVSAISTPIAVPTAFEYCTPVPLSASPLVPHPHPPTPADATHPRAARALPRRAIPTKLMQESNFGFQYSMRDPGEDVYMLMGLVPPGAGAGSGAPSGQTEAEILNREMLHKQRMWREKDKAAQRRFGTGAVFNTLDSGMVLWIQFLGGCFTSNNWVLTTETSFNPGRGDGSIWKTTGGPPKEIDSGKPVGFRNLRVLPRASPDQSHDSHPSYSRPPRTILGISAPRPLAPPTTRIFEGYILRIPPQAP</sequence>
<dbReference type="EMBL" id="JARKIF010000022">
    <property type="protein sequence ID" value="KAJ7616458.1"/>
    <property type="molecule type" value="Genomic_DNA"/>
</dbReference>
<evidence type="ECO:0000313" key="3">
    <source>
        <dbReference type="EMBL" id="KAJ7616458.1"/>
    </source>
</evidence>
<dbReference type="Proteomes" id="UP001221142">
    <property type="component" value="Unassembled WGS sequence"/>
</dbReference>
<name>A0AAD7BC56_9AGAR</name>
<keyword evidence="2" id="KW-1133">Transmembrane helix</keyword>
<organism evidence="3 4">
    <name type="scientific">Roridomyces roridus</name>
    <dbReference type="NCBI Taxonomy" id="1738132"/>
    <lineage>
        <taxon>Eukaryota</taxon>
        <taxon>Fungi</taxon>
        <taxon>Dikarya</taxon>
        <taxon>Basidiomycota</taxon>
        <taxon>Agaricomycotina</taxon>
        <taxon>Agaricomycetes</taxon>
        <taxon>Agaricomycetidae</taxon>
        <taxon>Agaricales</taxon>
        <taxon>Marasmiineae</taxon>
        <taxon>Mycenaceae</taxon>
        <taxon>Roridomyces</taxon>
    </lineage>
</organism>